<evidence type="ECO:0000313" key="3">
    <source>
        <dbReference type="Proteomes" id="UP000561459"/>
    </source>
</evidence>
<protein>
    <submittedName>
        <fullName evidence="2">Uncharacterized protein</fullName>
    </submittedName>
</protein>
<evidence type="ECO:0000256" key="1">
    <source>
        <dbReference type="SAM" id="MobiDB-lite"/>
    </source>
</evidence>
<dbReference type="RefSeq" id="WP_183618617.1">
    <property type="nucleotide sequence ID" value="NZ_JACIDY010000010.1"/>
</dbReference>
<proteinExistence type="predicted"/>
<comment type="caution">
    <text evidence="2">The sequence shown here is derived from an EMBL/GenBank/DDBJ whole genome shotgun (WGS) entry which is preliminary data.</text>
</comment>
<evidence type="ECO:0000313" key="2">
    <source>
        <dbReference type="EMBL" id="MBB3941559.1"/>
    </source>
</evidence>
<reference evidence="2 3" key="1">
    <citation type="submission" date="2020-08" db="EMBL/GenBank/DDBJ databases">
        <title>Genomic Encyclopedia of Type Strains, Phase IV (KMG-IV): sequencing the most valuable type-strain genomes for metagenomic binning, comparative biology and taxonomic classification.</title>
        <authorList>
            <person name="Goeker M."/>
        </authorList>
    </citation>
    <scope>NUCLEOTIDE SEQUENCE [LARGE SCALE GENOMIC DNA]</scope>
    <source>
        <strain evidence="2 3">DSM 27568</strain>
    </source>
</reference>
<organism evidence="2 3">
    <name type="scientific">Novosphingobium fluoreni</name>
    <dbReference type="NCBI Taxonomy" id="1391222"/>
    <lineage>
        <taxon>Bacteria</taxon>
        <taxon>Pseudomonadati</taxon>
        <taxon>Pseudomonadota</taxon>
        <taxon>Alphaproteobacteria</taxon>
        <taxon>Sphingomonadales</taxon>
        <taxon>Sphingomonadaceae</taxon>
        <taxon>Novosphingobium</taxon>
    </lineage>
</organism>
<dbReference type="EMBL" id="JACIDY010000010">
    <property type="protein sequence ID" value="MBB3941559.1"/>
    <property type="molecule type" value="Genomic_DNA"/>
</dbReference>
<gene>
    <name evidence="2" type="ORF">GGR39_003239</name>
</gene>
<name>A0A7W6C4J9_9SPHN</name>
<feature type="region of interest" description="Disordered" evidence="1">
    <location>
        <begin position="1"/>
        <end position="26"/>
    </location>
</feature>
<accession>A0A7W6C4J9</accession>
<dbReference type="AlphaFoldDB" id="A0A7W6C4J9"/>
<sequence length="51" mass="5720">MSRLTFMGREPNTDNEQSAGHADEPQRPQVVFPFKLALLAAFCTLLMKTLP</sequence>
<dbReference type="Proteomes" id="UP000561459">
    <property type="component" value="Unassembled WGS sequence"/>
</dbReference>
<keyword evidence="3" id="KW-1185">Reference proteome</keyword>